<accession>A0A8J5WS24</accession>
<name>A0A8J5WS24_ZIZPA</name>
<organism evidence="1 2">
    <name type="scientific">Zizania palustris</name>
    <name type="common">Northern wild rice</name>
    <dbReference type="NCBI Taxonomy" id="103762"/>
    <lineage>
        <taxon>Eukaryota</taxon>
        <taxon>Viridiplantae</taxon>
        <taxon>Streptophyta</taxon>
        <taxon>Embryophyta</taxon>
        <taxon>Tracheophyta</taxon>
        <taxon>Spermatophyta</taxon>
        <taxon>Magnoliopsida</taxon>
        <taxon>Liliopsida</taxon>
        <taxon>Poales</taxon>
        <taxon>Poaceae</taxon>
        <taxon>BOP clade</taxon>
        <taxon>Oryzoideae</taxon>
        <taxon>Oryzeae</taxon>
        <taxon>Zizaniinae</taxon>
        <taxon>Zizania</taxon>
    </lineage>
</organism>
<dbReference type="AlphaFoldDB" id="A0A8J5WS24"/>
<sequence length="83" mass="8837">MPVSPSCASALALDDGVGLSLELQVGQSYGPAHACGVEFFLRLSIVYLARGSLACCACWTWTVPDYTSNESSSLQAKLKCFFP</sequence>
<dbReference type="EMBL" id="JAAALK010000080">
    <property type="protein sequence ID" value="KAG8094014.1"/>
    <property type="molecule type" value="Genomic_DNA"/>
</dbReference>
<protein>
    <submittedName>
        <fullName evidence="1">Uncharacterized protein</fullName>
    </submittedName>
</protein>
<proteinExistence type="predicted"/>
<evidence type="ECO:0000313" key="2">
    <source>
        <dbReference type="Proteomes" id="UP000729402"/>
    </source>
</evidence>
<comment type="caution">
    <text evidence="1">The sequence shown here is derived from an EMBL/GenBank/DDBJ whole genome shotgun (WGS) entry which is preliminary data.</text>
</comment>
<reference evidence="1" key="2">
    <citation type="submission" date="2021-02" db="EMBL/GenBank/DDBJ databases">
        <authorList>
            <person name="Kimball J.A."/>
            <person name="Haas M.W."/>
            <person name="Macchietto M."/>
            <person name="Kono T."/>
            <person name="Duquette J."/>
            <person name="Shao M."/>
        </authorList>
    </citation>
    <scope>NUCLEOTIDE SEQUENCE</scope>
    <source>
        <tissue evidence="1">Fresh leaf tissue</tissue>
    </source>
</reference>
<dbReference type="Proteomes" id="UP000729402">
    <property type="component" value="Unassembled WGS sequence"/>
</dbReference>
<gene>
    <name evidence="1" type="ORF">GUJ93_ZPchr0012g21190</name>
</gene>
<reference evidence="1" key="1">
    <citation type="journal article" date="2021" name="bioRxiv">
        <title>Whole Genome Assembly and Annotation of Northern Wild Rice, Zizania palustris L., Supports a Whole Genome Duplication in the Zizania Genus.</title>
        <authorList>
            <person name="Haas M."/>
            <person name="Kono T."/>
            <person name="Macchietto M."/>
            <person name="Millas R."/>
            <person name="McGilp L."/>
            <person name="Shao M."/>
            <person name="Duquette J."/>
            <person name="Hirsch C.N."/>
            <person name="Kimball J."/>
        </authorList>
    </citation>
    <scope>NUCLEOTIDE SEQUENCE</scope>
    <source>
        <tissue evidence="1">Fresh leaf tissue</tissue>
    </source>
</reference>
<keyword evidence="2" id="KW-1185">Reference proteome</keyword>
<evidence type="ECO:0000313" key="1">
    <source>
        <dbReference type="EMBL" id="KAG8094014.1"/>
    </source>
</evidence>